<name>A0AAJ0B595_9PEZI</name>
<dbReference type="AlphaFoldDB" id="A0AAJ0B595"/>
<evidence type="ECO:0000313" key="4">
    <source>
        <dbReference type="Proteomes" id="UP001239445"/>
    </source>
</evidence>
<gene>
    <name evidence="3" type="ORF">QBC47DRAFT_391893</name>
</gene>
<protein>
    <recommendedName>
        <fullName evidence="5">Short-chain dehydrogenase</fullName>
    </recommendedName>
</protein>
<keyword evidence="4" id="KW-1185">Reference proteome</keyword>
<dbReference type="Proteomes" id="UP001239445">
    <property type="component" value="Unassembled WGS sequence"/>
</dbReference>
<dbReference type="SUPFAM" id="SSF51735">
    <property type="entry name" value="NAD(P)-binding Rossmann-fold domains"/>
    <property type="match status" value="1"/>
</dbReference>
<organism evidence="3 4">
    <name type="scientific">Echria macrotheca</name>
    <dbReference type="NCBI Taxonomy" id="438768"/>
    <lineage>
        <taxon>Eukaryota</taxon>
        <taxon>Fungi</taxon>
        <taxon>Dikarya</taxon>
        <taxon>Ascomycota</taxon>
        <taxon>Pezizomycotina</taxon>
        <taxon>Sordariomycetes</taxon>
        <taxon>Sordariomycetidae</taxon>
        <taxon>Sordariales</taxon>
        <taxon>Schizotheciaceae</taxon>
        <taxon>Echria</taxon>
    </lineage>
</organism>
<evidence type="ECO:0000256" key="1">
    <source>
        <dbReference type="ARBA" id="ARBA00006484"/>
    </source>
</evidence>
<reference evidence="3" key="1">
    <citation type="submission" date="2023-06" db="EMBL/GenBank/DDBJ databases">
        <title>Genome-scale phylogeny and comparative genomics of the fungal order Sordariales.</title>
        <authorList>
            <consortium name="Lawrence Berkeley National Laboratory"/>
            <person name="Hensen N."/>
            <person name="Bonometti L."/>
            <person name="Westerberg I."/>
            <person name="Brannstrom I.O."/>
            <person name="Guillou S."/>
            <person name="Cros-Aarteil S."/>
            <person name="Calhoun S."/>
            <person name="Haridas S."/>
            <person name="Kuo A."/>
            <person name="Mondo S."/>
            <person name="Pangilinan J."/>
            <person name="Riley R."/>
            <person name="Labutti K."/>
            <person name="Andreopoulos B."/>
            <person name="Lipzen A."/>
            <person name="Chen C."/>
            <person name="Yanf M."/>
            <person name="Daum C."/>
            <person name="Ng V."/>
            <person name="Clum A."/>
            <person name="Steindorff A."/>
            <person name="Ohm R."/>
            <person name="Martin F."/>
            <person name="Silar P."/>
            <person name="Natvig D."/>
            <person name="Lalanne C."/>
            <person name="Gautier V."/>
            <person name="Ament-Velasquez S.L."/>
            <person name="Kruys A."/>
            <person name="Hutchinson M.I."/>
            <person name="Powell A.J."/>
            <person name="Barry K."/>
            <person name="Miller A.N."/>
            <person name="Grigoriev I.V."/>
            <person name="Debuchy R."/>
            <person name="Gladieux P."/>
            <person name="Thoren M.H."/>
            <person name="Johannesson H."/>
        </authorList>
    </citation>
    <scope>NUCLEOTIDE SEQUENCE</scope>
    <source>
        <strain evidence="3">PSN4</strain>
    </source>
</reference>
<proteinExistence type="inferred from homology"/>
<dbReference type="GO" id="GO:0016491">
    <property type="term" value="F:oxidoreductase activity"/>
    <property type="evidence" value="ECO:0007669"/>
    <property type="project" value="UniProtKB-KW"/>
</dbReference>
<evidence type="ECO:0000313" key="3">
    <source>
        <dbReference type="EMBL" id="KAK1751480.1"/>
    </source>
</evidence>
<dbReference type="PANTHER" id="PTHR43669:SF4">
    <property type="entry name" value="SHORT-CHAIN DEHYDROGENASE"/>
    <property type="match status" value="1"/>
</dbReference>
<dbReference type="Gene3D" id="3.40.50.720">
    <property type="entry name" value="NAD(P)-binding Rossmann-like Domain"/>
    <property type="match status" value="1"/>
</dbReference>
<accession>A0AAJ0B595</accession>
<dbReference type="InterPro" id="IPR002347">
    <property type="entry name" value="SDR_fam"/>
</dbReference>
<keyword evidence="2" id="KW-0560">Oxidoreductase</keyword>
<comment type="caution">
    <text evidence="3">The sequence shown here is derived from an EMBL/GenBank/DDBJ whole genome shotgun (WGS) entry which is preliminary data.</text>
</comment>
<comment type="similarity">
    <text evidence="1">Belongs to the short-chain dehydrogenases/reductases (SDR) family.</text>
</comment>
<dbReference type="InterPro" id="IPR036291">
    <property type="entry name" value="NAD(P)-bd_dom_sf"/>
</dbReference>
<dbReference type="Pfam" id="PF13561">
    <property type="entry name" value="adh_short_C2"/>
    <property type="match status" value="1"/>
</dbReference>
<evidence type="ECO:0008006" key="5">
    <source>
        <dbReference type="Google" id="ProtNLM"/>
    </source>
</evidence>
<dbReference type="PANTHER" id="PTHR43669">
    <property type="entry name" value="5-KETO-D-GLUCONATE 5-REDUCTASE"/>
    <property type="match status" value="1"/>
</dbReference>
<sequence>MSKASPIVLILGAGSNVGRHAAKAFRDKGYRVALAARSVKESDNTAEQVYLPIDLSDPASVPSAFSKLRSSLGVPSVIIYNASAGKANQPSNPLSAPVADLTEALNVNTTSAFVAAQQAVLGFEQLPASASKTFIFTGNALNTMTLAPLMLAGMGKSATAHMIQSAAAAYADKGYKFYYADERKADGRPAYMDIDGAAHGDEYVRLAEENSQGPWHYTFVKGVGYKQFPST</sequence>
<evidence type="ECO:0000256" key="2">
    <source>
        <dbReference type="ARBA" id="ARBA00023002"/>
    </source>
</evidence>
<dbReference type="EMBL" id="MU839842">
    <property type="protein sequence ID" value="KAK1751480.1"/>
    <property type="molecule type" value="Genomic_DNA"/>
</dbReference>